<keyword evidence="3" id="KW-1185">Reference proteome</keyword>
<evidence type="ECO:0000256" key="1">
    <source>
        <dbReference type="SAM" id="Phobius"/>
    </source>
</evidence>
<evidence type="ECO:0000313" key="3">
    <source>
        <dbReference type="Proteomes" id="UP001054945"/>
    </source>
</evidence>
<keyword evidence="1" id="KW-1133">Transmembrane helix</keyword>
<gene>
    <name evidence="2" type="ORF">CEXT_401621</name>
</gene>
<organism evidence="2 3">
    <name type="scientific">Caerostris extrusa</name>
    <name type="common">Bark spider</name>
    <name type="synonym">Caerostris bankana</name>
    <dbReference type="NCBI Taxonomy" id="172846"/>
    <lineage>
        <taxon>Eukaryota</taxon>
        <taxon>Metazoa</taxon>
        <taxon>Ecdysozoa</taxon>
        <taxon>Arthropoda</taxon>
        <taxon>Chelicerata</taxon>
        <taxon>Arachnida</taxon>
        <taxon>Araneae</taxon>
        <taxon>Araneomorphae</taxon>
        <taxon>Entelegynae</taxon>
        <taxon>Araneoidea</taxon>
        <taxon>Araneidae</taxon>
        <taxon>Caerostris</taxon>
    </lineage>
</organism>
<dbReference type="AlphaFoldDB" id="A0AAV4U9S8"/>
<comment type="caution">
    <text evidence="2">The sequence shown here is derived from an EMBL/GenBank/DDBJ whole genome shotgun (WGS) entry which is preliminary data.</text>
</comment>
<name>A0AAV4U9S8_CAEEX</name>
<sequence length="98" mass="10973">MPRPMKSEVGGQIKVSVRRNCAKGADGITHKEQRALLSNVSGDRSHDDGKTLPLMKSLFSTPAPRLHTIDLDLFTDRSIGSISWTPFIFFAFYLFFVT</sequence>
<evidence type="ECO:0000313" key="2">
    <source>
        <dbReference type="EMBL" id="GIY54539.1"/>
    </source>
</evidence>
<feature type="transmembrane region" description="Helical" evidence="1">
    <location>
        <begin position="79"/>
        <end position="97"/>
    </location>
</feature>
<keyword evidence="1" id="KW-0812">Transmembrane</keyword>
<proteinExistence type="predicted"/>
<keyword evidence="1" id="KW-0472">Membrane</keyword>
<accession>A0AAV4U9S8</accession>
<protein>
    <submittedName>
        <fullName evidence="2">Uncharacterized protein</fullName>
    </submittedName>
</protein>
<dbReference type="Proteomes" id="UP001054945">
    <property type="component" value="Unassembled WGS sequence"/>
</dbReference>
<reference evidence="2 3" key="1">
    <citation type="submission" date="2021-06" db="EMBL/GenBank/DDBJ databases">
        <title>Caerostris extrusa draft genome.</title>
        <authorList>
            <person name="Kono N."/>
            <person name="Arakawa K."/>
        </authorList>
    </citation>
    <scope>NUCLEOTIDE SEQUENCE [LARGE SCALE GENOMIC DNA]</scope>
</reference>
<dbReference type="EMBL" id="BPLR01012523">
    <property type="protein sequence ID" value="GIY54539.1"/>
    <property type="molecule type" value="Genomic_DNA"/>
</dbReference>